<dbReference type="AlphaFoldDB" id="A0A7M7K921"/>
<feature type="region of interest" description="Disordered" evidence="5">
    <location>
        <begin position="1"/>
        <end position="23"/>
    </location>
</feature>
<evidence type="ECO:0000256" key="2">
    <source>
        <dbReference type="ARBA" id="ARBA00043942"/>
    </source>
</evidence>
<dbReference type="InterPro" id="IPR021475">
    <property type="entry name" value="Pants/Emi1-like"/>
</dbReference>
<dbReference type="GO" id="GO:0043083">
    <property type="term" value="C:synaptic cleft"/>
    <property type="evidence" value="ECO:0007669"/>
    <property type="project" value="UniProtKB-SubCell"/>
</dbReference>
<proteinExistence type="inferred from homology"/>
<comment type="similarity">
    <text evidence="1">Belongs to the UPF0545 family.</text>
</comment>
<dbReference type="Pfam" id="PF11326">
    <property type="entry name" value="PANTS-like"/>
    <property type="match status" value="1"/>
</dbReference>
<protein>
    <recommendedName>
        <fullName evidence="3">Synaptic plasticity regulator PANTS</fullName>
    </recommendedName>
    <alternativeName>
        <fullName evidence="4">Plasticity-associated neural transcript short</fullName>
    </alternativeName>
</protein>
<sequence>MAKKEQNNKTTTEDINNNPTDSPPWANSPYAKYNWMMRPCEVYEDEYNDCISMRARLHQKFIFGEYVDCSDWKSDRDNCFKWRTKKDLVAFDNVVRSELQRKVKRNLATLATSSVWEFRETPPSQEEWCPELPSFLKEKMEKSTLGELHFEKKRSCIIL</sequence>
<keyword evidence="7" id="KW-1185">Reference proteome</keyword>
<evidence type="ECO:0000313" key="6">
    <source>
        <dbReference type="EnsemblMetazoa" id="XP_022663352"/>
    </source>
</evidence>
<dbReference type="GeneID" id="111251224"/>
<dbReference type="RefSeq" id="XP_022663352.1">
    <property type="nucleotide sequence ID" value="XM_022807617.1"/>
</dbReference>
<evidence type="ECO:0000256" key="4">
    <source>
        <dbReference type="ARBA" id="ARBA00044235"/>
    </source>
</evidence>
<accession>A0A7M7K921</accession>
<evidence type="ECO:0000256" key="1">
    <source>
        <dbReference type="ARBA" id="ARBA00006412"/>
    </source>
</evidence>
<evidence type="ECO:0000256" key="5">
    <source>
        <dbReference type="SAM" id="MobiDB-lite"/>
    </source>
</evidence>
<dbReference type="EnsemblMetazoa" id="XM_022807617">
    <property type="protein sequence ID" value="XP_022663352"/>
    <property type="gene ID" value="LOC111251224"/>
</dbReference>
<comment type="subcellular location">
    <subcellularLocation>
        <location evidence="2">Synaptic cleft</location>
    </subcellularLocation>
</comment>
<organism evidence="6 7">
    <name type="scientific">Varroa destructor</name>
    <name type="common">Honeybee mite</name>
    <dbReference type="NCBI Taxonomy" id="109461"/>
    <lineage>
        <taxon>Eukaryota</taxon>
        <taxon>Metazoa</taxon>
        <taxon>Ecdysozoa</taxon>
        <taxon>Arthropoda</taxon>
        <taxon>Chelicerata</taxon>
        <taxon>Arachnida</taxon>
        <taxon>Acari</taxon>
        <taxon>Parasitiformes</taxon>
        <taxon>Mesostigmata</taxon>
        <taxon>Gamasina</taxon>
        <taxon>Dermanyssoidea</taxon>
        <taxon>Varroidae</taxon>
        <taxon>Varroa</taxon>
    </lineage>
</organism>
<name>A0A7M7K921_VARDE</name>
<dbReference type="PANTHER" id="PTHR28052:SF1">
    <property type="entry name" value="UPF0545 PROTEIN C22ORF39"/>
    <property type="match status" value="1"/>
</dbReference>
<reference evidence="6" key="1">
    <citation type="submission" date="2021-01" db="UniProtKB">
        <authorList>
            <consortium name="EnsemblMetazoa"/>
        </authorList>
    </citation>
    <scope>IDENTIFICATION</scope>
</reference>
<evidence type="ECO:0000313" key="7">
    <source>
        <dbReference type="Proteomes" id="UP000594260"/>
    </source>
</evidence>
<evidence type="ECO:0000256" key="3">
    <source>
        <dbReference type="ARBA" id="ARBA00044072"/>
    </source>
</evidence>
<dbReference type="Proteomes" id="UP000594260">
    <property type="component" value="Unplaced"/>
</dbReference>
<dbReference type="OMA" id="CHLYKDE"/>
<feature type="compositionally biased region" description="Polar residues" evidence="5">
    <location>
        <begin position="8"/>
        <end position="20"/>
    </location>
</feature>
<dbReference type="PANTHER" id="PTHR28052">
    <property type="entry name" value="UPF0545 PROTEIN C22ORF39"/>
    <property type="match status" value="1"/>
</dbReference>